<dbReference type="Proteomes" id="UP000651208">
    <property type="component" value="Unassembled WGS sequence"/>
</dbReference>
<organism evidence="2 3">
    <name type="scientific">Frischella japonica</name>
    <dbReference type="NCBI Taxonomy" id="2741544"/>
    <lineage>
        <taxon>Bacteria</taxon>
        <taxon>Pseudomonadati</taxon>
        <taxon>Pseudomonadota</taxon>
        <taxon>Gammaproteobacteria</taxon>
        <taxon>Orbales</taxon>
        <taxon>Orbaceae</taxon>
        <taxon>Frischella</taxon>
    </lineage>
</organism>
<proteinExistence type="predicted"/>
<evidence type="ECO:0000256" key="1">
    <source>
        <dbReference type="SAM" id="Phobius"/>
    </source>
</evidence>
<sequence length="134" mass="16387">MWRTELKLSLKQYLIFSGFYLVFIILLMASFYQTSLDDFTSIAIVLLIIEWWRACCYSSKMCGELALFYHIGQIYWSRQRWNVIKKPLFLHYFVIINLQSRRNGKYGILFLTYDNLSYQDWRGLYYFLKLFYNN</sequence>
<gene>
    <name evidence="2" type="ORF">FcAc13_04305</name>
</gene>
<dbReference type="InterPro" id="IPR009883">
    <property type="entry name" value="YgfX"/>
</dbReference>
<dbReference type="EMBL" id="JABURY010000010">
    <property type="protein sequence ID" value="MBC9130528.1"/>
    <property type="molecule type" value="Genomic_DNA"/>
</dbReference>
<keyword evidence="1" id="KW-1133">Transmembrane helix</keyword>
<keyword evidence="3" id="KW-1185">Reference proteome</keyword>
<keyword evidence="1" id="KW-0472">Membrane</keyword>
<evidence type="ECO:0000313" key="2">
    <source>
        <dbReference type="EMBL" id="MBC9130528.1"/>
    </source>
</evidence>
<dbReference type="RefSeq" id="WP_187754977.1">
    <property type="nucleotide sequence ID" value="NZ_JABURY010000010.1"/>
</dbReference>
<reference evidence="2 3" key="1">
    <citation type="submission" date="2020-06" db="EMBL/GenBank/DDBJ databases">
        <title>Frischella cerana isolated from Apis cerana gut homogenate.</title>
        <authorList>
            <person name="Wolter L.A."/>
            <person name="Suenami S."/>
            <person name="Miyazaki R."/>
        </authorList>
    </citation>
    <scope>NUCLEOTIDE SEQUENCE [LARGE SCALE GENOMIC DNA]</scope>
    <source>
        <strain evidence="2 3">Ac13</strain>
    </source>
</reference>
<feature type="transmembrane region" description="Helical" evidence="1">
    <location>
        <begin position="12"/>
        <end position="33"/>
    </location>
</feature>
<protein>
    <submittedName>
        <fullName evidence="2">Uncharacterized protein</fullName>
    </submittedName>
</protein>
<comment type="caution">
    <text evidence="2">The sequence shown here is derived from an EMBL/GenBank/DDBJ whole genome shotgun (WGS) entry which is preliminary data.</text>
</comment>
<evidence type="ECO:0000313" key="3">
    <source>
        <dbReference type="Proteomes" id="UP000651208"/>
    </source>
</evidence>
<keyword evidence="1" id="KW-0812">Transmembrane</keyword>
<dbReference type="Pfam" id="PF07254">
    <property type="entry name" value="Cpta_toxin"/>
    <property type="match status" value="1"/>
</dbReference>
<accession>A0ABR7QWF2</accession>
<name>A0ABR7QWF2_9GAMM</name>